<evidence type="ECO:0008006" key="6">
    <source>
        <dbReference type="Google" id="ProtNLM"/>
    </source>
</evidence>
<feature type="signal peptide" evidence="3">
    <location>
        <begin position="1"/>
        <end position="24"/>
    </location>
</feature>
<protein>
    <recommendedName>
        <fullName evidence="6">SEA domain-containing protein</fullName>
    </recommendedName>
</protein>
<dbReference type="Proteomes" id="UP001221898">
    <property type="component" value="Unassembled WGS sequence"/>
</dbReference>
<organism evidence="4 5">
    <name type="scientific">Aldrovandia affinis</name>
    <dbReference type="NCBI Taxonomy" id="143900"/>
    <lineage>
        <taxon>Eukaryota</taxon>
        <taxon>Metazoa</taxon>
        <taxon>Chordata</taxon>
        <taxon>Craniata</taxon>
        <taxon>Vertebrata</taxon>
        <taxon>Euteleostomi</taxon>
        <taxon>Actinopterygii</taxon>
        <taxon>Neopterygii</taxon>
        <taxon>Teleostei</taxon>
        <taxon>Notacanthiformes</taxon>
        <taxon>Halosauridae</taxon>
        <taxon>Aldrovandia</taxon>
    </lineage>
</organism>
<keyword evidence="3" id="KW-0732">Signal</keyword>
<keyword evidence="5" id="KW-1185">Reference proteome</keyword>
<evidence type="ECO:0000256" key="3">
    <source>
        <dbReference type="SAM" id="SignalP"/>
    </source>
</evidence>
<comment type="caution">
    <text evidence="4">The sequence shown here is derived from an EMBL/GenBank/DDBJ whole genome shotgun (WGS) entry which is preliminary data.</text>
</comment>
<feature type="region of interest" description="Disordered" evidence="1">
    <location>
        <begin position="110"/>
        <end position="133"/>
    </location>
</feature>
<keyword evidence="2" id="KW-1133">Transmembrane helix</keyword>
<reference evidence="4" key="1">
    <citation type="journal article" date="2023" name="Science">
        <title>Genome structures resolve the early diversification of teleost fishes.</title>
        <authorList>
            <person name="Parey E."/>
            <person name="Louis A."/>
            <person name="Montfort J."/>
            <person name="Bouchez O."/>
            <person name="Roques C."/>
            <person name="Iampietro C."/>
            <person name="Lluch J."/>
            <person name="Castinel A."/>
            <person name="Donnadieu C."/>
            <person name="Desvignes T."/>
            <person name="Floi Bucao C."/>
            <person name="Jouanno E."/>
            <person name="Wen M."/>
            <person name="Mejri S."/>
            <person name="Dirks R."/>
            <person name="Jansen H."/>
            <person name="Henkel C."/>
            <person name="Chen W.J."/>
            <person name="Zahm M."/>
            <person name="Cabau C."/>
            <person name="Klopp C."/>
            <person name="Thompson A.W."/>
            <person name="Robinson-Rechavi M."/>
            <person name="Braasch I."/>
            <person name="Lecointre G."/>
            <person name="Bobe J."/>
            <person name="Postlethwait J.H."/>
            <person name="Berthelot C."/>
            <person name="Roest Crollius H."/>
            <person name="Guiguen Y."/>
        </authorList>
    </citation>
    <scope>NUCLEOTIDE SEQUENCE</scope>
    <source>
        <strain evidence="4">NC1722</strain>
    </source>
</reference>
<feature type="transmembrane region" description="Helical" evidence="2">
    <location>
        <begin position="249"/>
        <end position="271"/>
    </location>
</feature>
<evidence type="ECO:0000256" key="1">
    <source>
        <dbReference type="SAM" id="MobiDB-lite"/>
    </source>
</evidence>
<feature type="compositionally biased region" description="Gly residues" evidence="1">
    <location>
        <begin position="116"/>
        <end position="129"/>
    </location>
</feature>
<dbReference type="EMBL" id="JAINUG010000446">
    <property type="protein sequence ID" value="KAJ8371542.1"/>
    <property type="molecule type" value="Genomic_DNA"/>
</dbReference>
<keyword evidence="2" id="KW-0812">Transmembrane</keyword>
<evidence type="ECO:0000313" key="5">
    <source>
        <dbReference type="Proteomes" id="UP001221898"/>
    </source>
</evidence>
<sequence length="274" mass="29384">MLHIMKINMLWKTTIYLAFGFALSSPSTEPNIATTSPISARAARQEAESDTISLELVFSSNEDFTDDLSNSNSQAFQDRVNLTKTQLTPVFQMAFSAFLQLRNIGFSGDINSEGESGAGSGEGSGGGSGRESKMFLNEHSLSYGGNPVEVLDPEEDIGTFDDEHIFSFWVNTIEKPSAQQVLNRETSTNPRAMLLVTTVEIVFNSSGVVPTTDQVVTALEDAINSGAVTIPIMISSISVNSLSSSGVSFVPSSVFSCFLLTCCSLLLAVILDFS</sequence>
<evidence type="ECO:0000256" key="2">
    <source>
        <dbReference type="SAM" id="Phobius"/>
    </source>
</evidence>
<feature type="chain" id="PRO_5042271404" description="SEA domain-containing protein" evidence="3">
    <location>
        <begin position="25"/>
        <end position="274"/>
    </location>
</feature>
<keyword evidence="2" id="KW-0472">Membrane</keyword>
<gene>
    <name evidence="4" type="ORF">AAFF_G00307430</name>
</gene>
<name>A0AAD7R8H9_9TELE</name>
<proteinExistence type="predicted"/>
<evidence type="ECO:0000313" key="4">
    <source>
        <dbReference type="EMBL" id="KAJ8371542.1"/>
    </source>
</evidence>
<dbReference type="AlphaFoldDB" id="A0AAD7R8H9"/>
<accession>A0AAD7R8H9</accession>